<name>A0AAV0C6L7_9ASTE</name>
<dbReference type="EMBL" id="CAMAPF010000016">
    <property type="protein sequence ID" value="CAH9069482.1"/>
    <property type="molecule type" value="Genomic_DNA"/>
</dbReference>
<reference evidence="1" key="1">
    <citation type="submission" date="2022-07" db="EMBL/GenBank/DDBJ databases">
        <authorList>
            <person name="Macas J."/>
            <person name="Novak P."/>
            <person name="Neumann P."/>
        </authorList>
    </citation>
    <scope>NUCLEOTIDE SEQUENCE</scope>
</reference>
<gene>
    <name evidence="1" type="ORF">CEPIT_LOCUS3098</name>
</gene>
<organism evidence="1 2">
    <name type="scientific">Cuscuta epithymum</name>
    <dbReference type="NCBI Taxonomy" id="186058"/>
    <lineage>
        <taxon>Eukaryota</taxon>
        <taxon>Viridiplantae</taxon>
        <taxon>Streptophyta</taxon>
        <taxon>Embryophyta</taxon>
        <taxon>Tracheophyta</taxon>
        <taxon>Spermatophyta</taxon>
        <taxon>Magnoliopsida</taxon>
        <taxon>eudicotyledons</taxon>
        <taxon>Gunneridae</taxon>
        <taxon>Pentapetalae</taxon>
        <taxon>asterids</taxon>
        <taxon>lamiids</taxon>
        <taxon>Solanales</taxon>
        <taxon>Convolvulaceae</taxon>
        <taxon>Cuscuteae</taxon>
        <taxon>Cuscuta</taxon>
        <taxon>Cuscuta subgen. Cuscuta</taxon>
    </lineage>
</organism>
<evidence type="ECO:0008006" key="3">
    <source>
        <dbReference type="Google" id="ProtNLM"/>
    </source>
</evidence>
<dbReference type="AlphaFoldDB" id="A0AAV0C6L7"/>
<evidence type="ECO:0000313" key="2">
    <source>
        <dbReference type="Proteomes" id="UP001152523"/>
    </source>
</evidence>
<protein>
    <recommendedName>
        <fullName evidence="3">FBD domain-containing protein</fullName>
    </recommendedName>
</protein>
<evidence type="ECO:0000313" key="1">
    <source>
        <dbReference type="EMBL" id="CAH9069482.1"/>
    </source>
</evidence>
<comment type="caution">
    <text evidence="1">The sequence shown here is derived from an EMBL/GenBank/DDBJ whole genome shotgun (WGS) entry which is preliminary data.</text>
</comment>
<keyword evidence="2" id="KW-1185">Reference proteome</keyword>
<sequence length="127" mass="14384">MELLRNASKSIPGILGLLESSPDIETLVISAQVPFRLDHDWAPPAKDNLVCDLLRLKTIKFISLVDPQLDGEPLLTLARILLKRTPVLEEMSVYIDWEHIDNYVKIEQTLLSYPRSSPKAVIHLLNC</sequence>
<proteinExistence type="predicted"/>
<accession>A0AAV0C6L7</accession>
<dbReference type="Proteomes" id="UP001152523">
    <property type="component" value="Unassembled WGS sequence"/>
</dbReference>